<gene>
    <name evidence="2" type="ORF">GX533_01560</name>
</gene>
<reference evidence="2 3" key="1">
    <citation type="journal article" date="2020" name="Biotechnol. Biofuels">
        <title>New insights from the biogas microbiome by comprehensive genome-resolved metagenomics of nearly 1600 species originating from multiple anaerobic digesters.</title>
        <authorList>
            <person name="Campanaro S."/>
            <person name="Treu L."/>
            <person name="Rodriguez-R L.M."/>
            <person name="Kovalovszki A."/>
            <person name="Ziels R.M."/>
            <person name="Maus I."/>
            <person name="Zhu X."/>
            <person name="Kougias P.G."/>
            <person name="Basile A."/>
            <person name="Luo G."/>
            <person name="Schluter A."/>
            <person name="Konstantinidis K.T."/>
            <person name="Angelidaki I."/>
        </authorList>
    </citation>
    <scope>NUCLEOTIDE SEQUENCE [LARGE SCALE GENOMIC DNA]</scope>
    <source>
        <strain evidence="2">AS05jafATM_89</strain>
    </source>
</reference>
<keyword evidence="1" id="KW-0812">Transmembrane</keyword>
<organism evidence="2 3">
    <name type="scientific">Candidatus Dojkabacteria bacterium</name>
    <dbReference type="NCBI Taxonomy" id="2099670"/>
    <lineage>
        <taxon>Bacteria</taxon>
        <taxon>Candidatus Dojkabacteria</taxon>
    </lineage>
</organism>
<feature type="transmembrane region" description="Helical" evidence="1">
    <location>
        <begin position="74"/>
        <end position="92"/>
    </location>
</feature>
<keyword evidence="1" id="KW-1133">Transmembrane helix</keyword>
<feature type="transmembrane region" description="Helical" evidence="1">
    <location>
        <begin position="112"/>
        <end position="139"/>
    </location>
</feature>
<proteinExistence type="predicted"/>
<sequence>MENRDVKIEKDGITHILHLDENDKPTSKKKITQSTTQDTIKKSILSLANLTIGYSIIQIVILPLYMLFIKGSSILAALLIIIFFIPMLVSGIRMRKIGDTDTGKIKRIITFLIIYSIIIVLLSLFGGGRPSILVFILLYKLFKTKKEIKKEISKDLTEEKIGHKER</sequence>
<dbReference type="EMBL" id="DUTP01000003">
    <property type="protein sequence ID" value="HHX99354.1"/>
    <property type="molecule type" value="Genomic_DNA"/>
</dbReference>
<accession>A0A832QC30</accession>
<dbReference type="Proteomes" id="UP000576550">
    <property type="component" value="Unassembled WGS sequence"/>
</dbReference>
<feature type="transmembrane region" description="Helical" evidence="1">
    <location>
        <begin position="47"/>
        <end position="68"/>
    </location>
</feature>
<keyword evidence="1" id="KW-0472">Membrane</keyword>
<name>A0A832QC30_9BACT</name>
<evidence type="ECO:0000313" key="3">
    <source>
        <dbReference type="Proteomes" id="UP000576550"/>
    </source>
</evidence>
<dbReference type="AlphaFoldDB" id="A0A832QC30"/>
<protein>
    <submittedName>
        <fullName evidence="2">MFS transporter</fullName>
    </submittedName>
</protein>
<comment type="caution">
    <text evidence="2">The sequence shown here is derived from an EMBL/GenBank/DDBJ whole genome shotgun (WGS) entry which is preliminary data.</text>
</comment>
<dbReference type="InterPro" id="IPR036259">
    <property type="entry name" value="MFS_trans_sf"/>
</dbReference>
<dbReference type="SUPFAM" id="SSF103473">
    <property type="entry name" value="MFS general substrate transporter"/>
    <property type="match status" value="1"/>
</dbReference>
<evidence type="ECO:0000313" key="2">
    <source>
        <dbReference type="EMBL" id="HHX99354.1"/>
    </source>
</evidence>
<evidence type="ECO:0000256" key="1">
    <source>
        <dbReference type="SAM" id="Phobius"/>
    </source>
</evidence>